<sequence length="243" mass="27277">MSTLPAALPHGTLEEVHDGVFFVTGAMETRLLDADWKFSRNMTVIRDEDRLIVVNSVRLDSEGLAALEKLGRVTDVVRLGALHGRDDPFYVQQYGARYWALPEMTHETGLPADHPLDPDGALPVSDADLFAFRTTRIPEAILHLHRDGGILVACDALQNWTAPDTFFSDESRERMREMGFFTPANIGPLWLQNAEPGAEDFDRLIERDFRHALCGHGEPLRDTAREDYAATFERIFGPASSRE</sequence>
<dbReference type="OrthoDB" id="819793at2"/>
<dbReference type="EMBL" id="MUZR01000023">
    <property type="protein sequence ID" value="OOC10096.1"/>
    <property type="molecule type" value="Genomic_DNA"/>
</dbReference>
<dbReference type="Proteomes" id="UP000189177">
    <property type="component" value="Unassembled WGS sequence"/>
</dbReference>
<dbReference type="InterPro" id="IPR036866">
    <property type="entry name" value="RibonucZ/Hydroxyglut_hydro"/>
</dbReference>
<evidence type="ECO:0000313" key="2">
    <source>
        <dbReference type="Proteomes" id="UP000189177"/>
    </source>
</evidence>
<evidence type="ECO:0008006" key="3">
    <source>
        <dbReference type="Google" id="ProtNLM"/>
    </source>
</evidence>
<reference evidence="1 2" key="1">
    <citation type="submission" date="2017-02" db="EMBL/GenBank/DDBJ databases">
        <title>Genomic diversity within the haloalkaliphilic genus Thioalkalivibrio.</title>
        <authorList>
            <person name="Ahn A.-C."/>
            <person name="Meier-Kolthoff J."/>
            <person name="Overmars L."/>
            <person name="Richter M."/>
            <person name="Woyke T."/>
            <person name="Sorokin D.Y."/>
            <person name="Muyzer G."/>
        </authorList>
    </citation>
    <scope>NUCLEOTIDE SEQUENCE [LARGE SCALE GENOMIC DNA]</scope>
    <source>
        <strain evidence="1 2">HL17</strain>
    </source>
</reference>
<evidence type="ECO:0000313" key="1">
    <source>
        <dbReference type="EMBL" id="OOC10096.1"/>
    </source>
</evidence>
<dbReference type="SUPFAM" id="SSF56281">
    <property type="entry name" value="Metallo-hydrolase/oxidoreductase"/>
    <property type="match status" value="1"/>
</dbReference>
<dbReference type="AlphaFoldDB" id="A0A1V2ZYE1"/>
<dbReference type="STRING" id="252474.B1A74_07270"/>
<proteinExistence type="predicted"/>
<dbReference type="RefSeq" id="WP_077244221.1">
    <property type="nucleotide sequence ID" value="NZ_MUZR01000023.1"/>
</dbReference>
<gene>
    <name evidence="1" type="ORF">B1A74_07270</name>
</gene>
<name>A0A1V2ZYE1_9GAMM</name>
<organism evidence="1 2">
    <name type="scientific">Thioalkalivibrio halophilus</name>
    <dbReference type="NCBI Taxonomy" id="252474"/>
    <lineage>
        <taxon>Bacteria</taxon>
        <taxon>Pseudomonadati</taxon>
        <taxon>Pseudomonadota</taxon>
        <taxon>Gammaproteobacteria</taxon>
        <taxon>Chromatiales</taxon>
        <taxon>Ectothiorhodospiraceae</taxon>
        <taxon>Thioalkalivibrio</taxon>
    </lineage>
</organism>
<accession>A0A1V2ZYE1</accession>
<comment type="caution">
    <text evidence="1">The sequence shown here is derived from an EMBL/GenBank/DDBJ whole genome shotgun (WGS) entry which is preliminary data.</text>
</comment>
<keyword evidence="2" id="KW-1185">Reference proteome</keyword>
<protein>
    <recommendedName>
        <fullName evidence="3">MBL fold metallo-hydrolase</fullName>
    </recommendedName>
</protein>
<dbReference type="Gene3D" id="3.60.15.10">
    <property type="entry name" value="Ribonuclease Z/Hydroxyacylglutathione hydrolase-like"/>
    <property type="match status" value="1"/>
</dbReference>